<dbReference type="KEGG" id="dsy:DSY3077"/>
<dbReference type="eggNOG" id="ENOG50338H2">
    <property type="taxonomic scope" value="Bacteria"/>
</dbReference>
<organism evidence="1 2">
    <name type="scientific">Desulfitobacterium hafniense (strain Y51)</name>
    <dbReference type="NCBI Taxonomy" id="138119"/>
    <lineage>
        <taxon>Bacteria</taxon>
        <taxon>Bacillati</taxon>
        <taxon>Bacillota</taxon>
        <taxon>Clostridia</taxon>
        <taxon>Eubacteriales</taxon>
        <taxon>Desulfitobacteriaceae</taxon>
        <taxon>Desulfitobacterium</taxon>
    </lineage>
</organism>
<dbReference type="EMBL" id="AP008230">
    <property type="protein sequence ID" value="BAE84866.1"/>
    <property type="molecule type" value="Genomic_DNA"/>
</dbReference>
<dbReference type="STRING" id="138119.DSY3077"/>
<keyword evidence="2" id="KW-1185">Reference proteome</keyword>
<sequence length="243" mass="27918">MERIQRLLSLERKMMRLRLLVIIFILTFLLNGCNKAEDNSYQLDYFEVIKVKVDNLHLDNSCKIFEEKRIDNGVSVFLYKDNENHQINGGISLKDKFYDLGEVSVDNTPDDLMGIEEVQVFGKKAVKIYGILGANYAQAFYLLVEENLEESILQESIIQIEGYTVEIDLDEDGKKEIVSTLGTIPETKIFTFKNGTIYGSDINKSIGAKSVLLQDNDKKLFQVYFESNKPEQYVYHEGSLLKK</sequence>
<dbReference type="Proteomes" id="UP000001946">
    <property type="component" value="Chromosome"/>
</dbReference>
<protein>
    <submittedName>
        <fullName evidence="1">Uncharacterized protein</fullName>
    </submittedName>
</protein>
<dbReference type="AlphaFoldDB" id="Q24SX6"/>
<name>Q24SX6_DESHY</name>
<evidence type="ECO:0000313" key="2">
    <source>
        <dbReference type="Proteomes" id="UP000001946"/>
    </source>
</evidence>
<evidence type="ECO:0000313" key="1">
    <source>
        <dbReference type="EMBL" id="BAE84866.1"/>
    </source>
</evidence>
<accession>Q24SX6</accession>
<proteinExistence type="predicted"/>
<reference evidence="1 2" key="1">
    <citation type="journal article" date="2006" name="J. Bacteriol.">
        <title>Complete genome sequence of the dehalorespiring bacterium Desulfitobacterium hafniense Y51 and comparison with Dehalococcoides ethenogenes 195.</title>
        <authorList>
            <person name="Nonaka H."/>
            <person name="Keresztes G."/>
            <person name="Shinoda Y."/>
            <person name="Ikenaga Y."/>
            <person name="Abe M."/>
            <person name="Naito K."/>
            <person name="Inatomi K."/>
            <person name="Furukawa K."/>
            <person name="Inui M."/>
            <person name="Yukawa H."/>
        </authorList>
    </citation>
    <scope>NUCLEOTIDE SEQUENCE [LARGE SCALE GENOMIC DNA]</scope>
    <source>
        <strain evidence="1 2">Y51</strain>
    </source>
</reference>
<dbReference type="HOGENOM" id="CLU_1203236_0_0_9"/>
<gene>
    <name evidence="1" type="ordered locus">DSY3077</name>
</gene>